<gene>
    <name evidence="1" type="ORF">FHS03_005320</name>
</gene>
<keyword evidence="2" id="KW-1185">Reference proteome</keyword>
<proteinExistence type="predicted"/>
<protein>
    <submittedName>
        <fullName evidence="1">Uncharacterized protein</fullName>
    </submittedName>
</protein>
<evidence type="ECO:0000313" key="2">
    <source>
        <dbReference type="Proteomes" id="UP000541535"/>
    </source>
</evidence>
<dbReference type="EMBL" id="JACHXD010000025">
    <property type="protein sequence ID" value="MBB3122223.1"/>
    <property type="molecule type" value="Genomic_DNA"/>
</dbReference>
<name>A0A7W5BFX6_9BURK</name>
<reference evidence="1 2" key="1">
    <citation type="submission" date="2020-08" db="EMBL/GenBank/DDBJ databases">
        <title>Genomic Encyclopedia of Type Strains, Phase III (KMG-III): the genomes of soil and plant-associated and newly described type strains.</title>
        <authorList>
            <person name="Whitman W."/>
        </authorList>
    </citation>
    <scope>NUCLEOTIDE SEQUENCE [LARGE SCALE GENOMIC DNA]</scope>
    <source>
        <strain evidence="1 2">CECT 8897</strain>
    </source>
</reference>
<comment type="caution">
    <text evidence="1">The sequence shown here is derived from an EMBL/GenBank/DDBJ whole genome shotgun (WGS) entry which is preliminary data.</text>
</comment>
<sequence>MKIMHRIGLAVEEAERQAFLAAGVELETGFAAFQIEESDARWPAVEALARRFGAVDTVSTKFSAAELKGAQYLALAPAWHHGYPEPSEDRGYLAATYDLSGYCEACGAGKRQIQPFRFAKAPVWGKNDVLQLNWVFDEYFVKPEVWSALFEPFGIACRPVLLQKSGAALDSVVQLDVQAQAELDLSHLAATTCNCCGRPKYLPPVKGFHPRPETAPAAAFKSAQYFGSGASASQAFLVTRELYTKLAAADIKGVNFKPCAG</sequence>
<dbReference type="AlphaFoldDB" id="A0A7W5BFX6"/>
<evidence type="ECO:0000313" key="1">
    <source>
        <dbReference type="EMBL" id="MBB3122223.1"/>
    </source>
</evidence>
<accession>A0A7W5BFX6</accession>
<dbReference type="Proteomes" id="UP000541535">
    <property type="component" value="Unassembled WGS sequence"/>
</dbReference>
<dbReference type="RefSeq" id="WP_183443881.1">
    <property type="nucleotide sequence ID" value="NZ_JACHXD010000025.1"/>
</dbReference>
<organism evidence="1 2">
    <name type="scientific">Pseudoduganella violacea</name>
    <dbReference type="NCBI Taxonomy" id="1715466"/>
    <lineage>
        <taxon>Bacteria</taxon>
        <taxon>Pseudomonadati</taxon>
        <taxon>Pseudomonadota</taxon>
        <taxon>Betaproteobacteria</taxon>
        <taxon>Burkholderiales</taxon>
        <taxon>Oxalobacteraceae</taxon>
        <taxon>Telluria group</taxon>
        <taxon>Pseudoduganella</taxon>
    </lineage>
</organism>